<dbReference type="InterPro" id="IPR001357">
    <property type="entry name" value="BRCT_dom"/>
</dbReference>
<evidence type="ECO:0000313" key="4">
    <source>
        <dbReference type="EMBL" id="KAG7366779.1"/>
    </source>
</evidence>
<dbReference type="Proteomes" id="UP000693970">
    <property type="component" value="Unassembled WGS sequence"/>
</dbReference>
<dbReference type="PANTHER" id="PTHR13561">
    <property type="entry name" value="DNA REPLICATION REGULATOR DPB11-RELATED"/>
    <property type="match status" value="1"/>
</dbReference>
<dbReference type="GO" id="GO:0033314">
    <property type="term" value="P:mitotic DNA replication checkpoint signaling"/>
    <property type="evidence" value="ECO:0007669"/>
    <property type="project" value="TreeGrafter"/>
</dbReference>
<evidence type="ECO:0000259" key="3">
    <source>
        <dbReference type="PROSITE" id="PS50172"/>
    </source>
</evidence>
<feature type="domain" description="BRCT" evidence="3">
    <location>
        <begin position="302"/>
        <end position="431"/>
    </location>
</feature>
<sequence>MAPTKSDAINDEGSASLFLLSTLSSSSSSQGGRKRQREGTEKHRPLQDVVACLSGFPHERKDEFHQLIESLGGRYTRELNLDKNTHLITEISHGAKYELAAANPQTIHIVTPSWLHTAAKTEQRPFEADHSISSQTAKSISSLLQLPSKQQARSALVPRLDYALRLSHENQVQRRSLFQPHHFYLVGFEGGNYNNDNLKLQLSKLIRRANGTIYWELNEDVTALVLCDGCDPTLYKAAQIVSQHHANLPSAVSPLWIVESYESNKLQSTRLYPPVQSLLPEPPDKTLPKKSIKAIVSSSTASNSNVFRGCLFSFLKTKIENDDTDSSRCKVLDFDVQEQAAFVKAHGGQLLSSKLVEALKGDAQTRQDAATAKQRKCYVVCWGGGNPRVSTSPLVSQLQRDNLCDVLLVTPFWLQTCVTVRKRVPPERVPMILMPQTWSMKFVNSKSERIDEKLGHQKRLEVSLTGFQGTEKAAIIHVIAAIGGFYHDHMSSTNTHLICKEKASGIKLEKAVEWGLHVVSVQWLYHILEHGYGGAENDPHGCEKKFLVVDAAAKTYTF</sequence>
<feature type="domain" description="BRCT" evidence="3">
    <location>
        <begin position="173"/>
        <end position="274"/>
    </location>
</feature>
<evidence type="ECO:0000256" key="1">
    <source>
        <dbReference type="ARBA" id="ARBA00022737"/>
    </source>
</evidence>
<dbReference type="InterPro" id="IPR059215">
    <property type="entry name" value="BRCT2_TopBP1-like"/>
</dbReference>
<dbReference type="Pfam" id="PF12738">
    <property type="entry name" value="PTCB-BRCT"/>
    <property type="match status" value="2"/>
</dbReference>
<gene>
    <name evidence="4" type="ORF">IV203_029449</name>
</gene>
<feature type="domain" description="BRCT" evidence="3">
    <location>
        <begin position="41"/>
        <end position="115"/>
    </location>
</feature>
<organism evidence="4 5">
    <name type="scientific">Nitzschia inconspicua</name>
    <dbReference type="NCBI Taxonomy" id="303405"/>
    <lineage>
        <taxon>Eukaryota</taxon>
        <taxon>Sar</taxon>
        <taxon>Stramenopiles</taxon>
        <taxon>Ochrophyta</taxon>
        <taxon>Bacillariophyta</taxon>
        <taxon>Bacillariophyceae</taxon>
        <taxon>Bacillariophycidae</taxon>
        <taxon>Bacillariales</taxon>
        <taxon>Bacillariaceae</taxon>
        <taxon>Nitzschia</taxon>
    </lineage>
</organism>
<name>A0A9K3Q3A9_9STRA</name>
<protein>
    <submittedName>
        <fullName evidence="4">BRCT domain containing protein</fullName>
    </submittedName>
</protein>
<proteinExistence type="predicted"/>
<feature type="region of interest" description="Disordered" evidence="2">
    <location>
        <begin position="22"/>
        <end position="45"/>
    </location>
</feature>
<accession>A0A9K3Q3A9</accession>
<dbReference type="GO" id="GO:0007095">
    <property type="term" value="P:mitotic G2 DNA damage checkpoint signaling"/>
    <property type="evidence" value="ECO:0007669"/>
    <property type="project" value="TreeGrafter"/>
</dbReference>
<dbReference type="PANTHER" id="PTHR13561:SF20">
    <property type="entry name" value="DNA TOPOISOMERASE 2-BINDING PROTEIN 1"/>
    <property type="match status" value="1"/>
</dbReference>
<reference evidence="4" key="2">
    <citation type="submission" date="2021-04" db="EMBL/GenBank/DDBJ databases">
        <authorList>
            <person name="Podell S."/>
        </authorList>
    </citation>
    <scope>NUCLEOTIDE SEQUENCE</scope>
    <source>
        <strain evidence="4">Hildebrandi</strain>
    </source>
</reference>
<keyword evidence="5" id="KW-1185">Reference proteome</keyword>
<evidence type="ECO:0000313" key="5">
    <source>
        <dbReference type="Proteomes" id="UP000693970"/>
    </source>
</evidence>
<dbReference type="CDD" id="cd17731">
    <property type="entry name" value="BRCT_TopBP1_rpt2_like"/>
    <property type="match status" value="1"/>
</dbReference>
<dbReference type="OrthoDB" id="251770at2759"/>
<evidence type="ECO:0000256" key="2">
    <source>
        <dbReference type="SAM" id="MobiDB-lite"/>
    </source>
</evidence>
<comment type="caution">
    <text evidence="4">The sequence shown here is derived from an EMBL/GenBank/DDBJ whole genome shotgun (WGS) entry which is preliminary data.</text>
</comment>
<dbReference type="GO" id="GO:0006270">
    <property type="term" value="P:DNA replication initiation"/>
    <property type="evidence" value="ECO:0007669"/>
    <property type="project" value="TreeGrafter"/>
</dbReference>
<dbReference type="PROSITE" id="PS50172">
    <property type="entry name" value="BRCT"/>
    <property type="match status" value="4"/>
</dbReference>
<feature type="domain" description="BRCT" evidence="3">
    <location>
        <begin position="458"/>
        <end position="531"/>
    </location>
</feature>
<reference evidence="4" key="1">
    <citation type="journal article" date="2021" name="Sci. Rep.">
        <title>Diploid genomic architecture of Nitzschia inconspicua, an elite biomass production diatom.</title>
        <authorList>
            <person name="Oliver A."/>
            <person name="Podell S."/>
            <person name="Pinowska A."/>
            <person name="Traller J.C."/>
            <person name="Smith S.R."/>
            <person name="McClure R."/>
            <person name="Beliaev A."/>
            <person name="Bohutskyi P."/>
            <person name="Hill E.A."/>
            <person name="Rabines A."/>
            <person name="Zheng H."/>
            <person name="Allen L.Z."/>
            <person name="Kuo A."/>
            <person name="Grigoriev I.V."/>
            <person name="Allen A.E."/>
            <person name="Hazlebeck D."/>
            <person name="Allen E.E."/>
        </authorList>
    </citation>
    <scope>NUCLEOTIDE SEQUENCE</scope>
    <source>
        <strain evidence="4">Hildebrandi</strain>
    </source>
</reference>
<dbReference type="AlphaFoldDB" id="A0A9K3Q3A9"/>
<dbReference type="SMART" id="SM00292">
    <property type="entry name" value="BRCT"/>
    <property type="match status" value="3"/>
</dbReference>
<keyword evidence="1" id="KW-0677">Repeat</keyword>
<dbReference type="EMBL" id="JAGRRH010000007">
    <property type="protein sequence ID" value="KAG7366779.1"/>
    <property type="molecule type" value="Genomic_DNA"/>
</dbReference>